<evidence type="ECO:0000259" key="2">
    <source>
        <dbReference type="Pfam" id="PF03795"/>
    </source>
</evidence>
<dbReference type="InterPro" id="IPR005545">
    <property type="entry name" value="YCII"/>
</dbReference>
<comment type="similarity">
    <text evidence="1">Belongs to the YciI family.</text>
</comment>
<proteinExistence type="inferred from homology"/>
<reference evidence="3 4" key="1">
    <citation type="submission" date="2018-08" db="EMBL/GenBank/DDBJ databases">
        <title>Sequencing the genomes of 1000 actinobacteria strains.</title>
        <authorList>
            <person name="Klenk H.-P."/>
        </authorList>
    </citation>
    <scope>NUCLEOTIDE SEQUENCE [LARGE SCALE GENOMIC DNA]</scope>
    <source>
        <strain evidence="3 4">DSM 44099</strain>
    </source>
</reference>
<dbReference type="EMBL" id="QUMQ01000001">
    <property type="protein sequence ID" value="REF98882.1"/>
    <property type="molecule type" value="Genomic_DNA"/>
</dbReference>
<dbReference type="SUPFAM" id="SSF54909">
    <property type="entry name" value="Dimeric alpha+beta barrel"/>
    <property type="match status" value="1"/>
</dbReference>
<evidence type="ECO:0000256" key="1">
    <source>
        <dbReference type="ARBA" id="ARBA00007689"/>
    </source>
</evidence>
<dbReference type="RefSeq" id="WP_116070116.1">
    <property type="nucleotide sequence ID" value="NZ_BONB01000004.1"/>
</dbReference>
<dbReference type="Gene3D" id="3.30.70.1060">
    <property type="entry name" value="Dimeric alpha+beta barrel"/>
    <property type="match status" value="1"/>
</dbReference>
<dbReference type="AlphaFoldDB" id="A0A3D9ZQX5"/>
<protein>
    <recommendedName>
        <fullName evidence="2">YCII-related domain-containing protein</fullName>
    </recommendedName>
</protein>
<keyword evidence="4" id="KW-1185">Reference proteome</keyword>
<evidence type="ECO:0000313" key="4">
    <source>
        <dbReference type="Proteomes" id="UP000256913"/>
    </source>
</evidence>
<name>A0A3D9ZQX5_9ACTN</name>
<dbReference type="Proteomes" id="UP000256913">
    <property type="component" value="Unassembled WGS sequence"/>
</dbReference>
<dbReference type="OrthoDB" id="668782at2"/>
<sequence>MAKYILFIHDDEAQLAGASQEVIASVLEGHQKFAAQHGPALRGGGRLAPTTAAQAVRGDTVATGPFTAGTTTAIGGYYIVEADSPERAGEIAKDVPAPFGGVEVRELV</sequence>
<evidence type="ECO:0000313" key="3">
    <source>
        <dbReference type="EMBL" id="REF98882.1"/>
    </source>
</evidence>
<accession>A0A3D9ZQX5</accession>
<gene>
    <name evidence="3" type="ORF">DFJ67_4907</name>
</gene>
<comment type="caution">
    <text evidence="3">The sequence shown here is derived from an EMBL/GenBank/DDBJ whole genome shotgun (WGS) entry which is preliminary data.</text>
</comment>
<organism evidence="3 4">
    <name type="scientific">Asanoa ferruginea</name>
    <dbReference type="NCBI Taxonomy" id="53367"/>
    <lineage>
        <taxon>Bacteria</taxon>
        <taxon>Bacillati</taxon>
        <taxon>Actinomycetota</taxon>
        <taxon>Actinomycetes</taxon>
        <taxon>Micromonosporales</taxon>
        <taxon>Micromonosporaceae</taxon>
        <taxon>Asanoa</taxon>
    </lineage>
</organism>
<feature type="domain" description="YCII-related" evidence="2">
    <location>
        <begin position="3"/>
        <end position="107"/>
    </location>
</feature>
<dbReference type="Pfam" id="PF03795">
    <property type="entry name" value="YCII"/>
    <property type="match status" value="1"/>
</dbReference>
<dbReference type="InterPro" id="IPR011008">
    <property type="entry name" value="Dimeric_a/b-barrel"/>
</dbReference>